<keyword evidence="3" id="KW-1185">Reference proteome</keyword>
<evidence type="ECO:0000256" key="1">
    <source>
        <dbReference type="SAM" id="MobiDB-lite"/>
    </source>
</evidence>
<evidence type="ECO:0000313" key="2">
    <source>
        <dbReference type="EMBL" id="EJK50131.1"/>
    </source>
</evidence>
<accession>K0RMM3</accession>
<feature type="compositionally biased region" description="Polar residues" evidence="1">
    <location>
        <begin position="22"/>
        <end position="33"/>
    </location>
</feature>
<name>K0RMM3_THAOC</name>
<dbReference type="Proteomes" id="UP000266841">
    <property type="component" value="Unassembled WGS sequence"/>
</dbReference>
<proteinExistence type="predicted"/>
<comment type="caution">
    <text evidence="2">The sequence shown here is derived from an EMBL/GenBank/DDBJ whole genome shotgun (WGS) entry which is preliminary data.</text>
</comment>
<feature type="region of interest" description="Disordered" evidence="1">
    <location>
        <begin position="116"/>
        <end position="219"/>
    </location>
</feature>
<sequence length="219" mass="23917">MAVEGMSSLQRHIKQKKAHGPTPTQQSKRNSFESCFSSGLDLSELSGNGPSVDRVSSSGHGARSASELLVEQRAREAVRKRAEDAADEDMDRRVRRVMDFTKLPRGDNDIKFVLPRAKRPQQEQFAAAAGSSRDDNFVRLKSSSKRSGKDDDFLASLVVSSSKNGGERGISHKSRQLKNSIGNLSKKRARANNAAASKGIKRSGKAKSVAVKKSTRSKY</sequence>
<feature type="region of interest" description="Disordered" evidence="1">
    <location>
        <begin position="1"/>
        <end position="33"/>
    </location>
</feature>
<organism evidence="2 3">
    <name type="scientific">Thalassiosira oceanica</name>
    <name type="common">Marine diatom</name>
    <dbReference type="NCBI Taxonomy" id="159749"/>
    <lineage>
        <taxon>Eukaryota</taxon>
        <taxon>Sar</taxon>
        <taxon>Stramenopiles</taxon>
        <taxon>Ochrophyta</taxon>
        <taxon>Bacillariophyta</taxon>
        <taxon>Coscinodiscophyceae</taxon>
        <taxon>Thalassiosirophycidae</taxon>
        <taxon>Thalassiosirales</taxon>
        <taxon>Thalassiosiraceae</taxon>
        <taxon>Thalassiosira</taxon>
    </lineage>
</organism>
<gene>
    <name evidence="2" type="ORF">THAOC_30930</name>
</gene>
<dbReference type="EMBL" id="AGNL01044168">
    <property type="protein sequence ID" value="EJK50131.1"/>
    <property type="molecule type" value="Genomic_DNA"/>
</dbReference>
<feature type="region of interest" description="Disordered" evidence="1">
    <location>
        <begin position="46"/>
        <end position="90"/>
    </location>
</feature>
<protein>
    <submittedName>
        <fullName evidence="2">Uncharacterized protein</fullName>
    </submittedName>
</protein>
<evidence type="ECO:0000313" key="3">
    <source>
        <dbReference type="Proteomes" id="UP000266841"/>
    </source>
</evidence>
<feature type="compositionally biased region" description="Polar residues" evidence="1">
    <location>
        <begin position="46"/>
        <end position="59"/>
    </location>
</feature>
<dbReference type="AlphaFoldDB" id="K0RMM3"/>
<reference evidence="2 3" key="1">
    <citation type="journal article" date="2012" name="Genome Biol.">
        <title>Genome and low-iron response of an oceanic diatom adapted to chronic iron limitation.</title>
        <authorList>
            <person name="Lommer M."/>
            <person name="Specht M."/>
            <person name="Roy A.S."/>
            <person name="Kraemer L."/>
            <person name="Andreson R."/>
            <person name="Gutowska M.A."/>
            <person name="Wolf J."/>
            <person name="Bergner S.V."/>
            <person name="Schilhabel M.B."/>
            <person name="Klostermeier U.C."/>
            <person name="Beiko R.G."/>
            <person name="Rosenstiel P."/>
            <person name="Hippler M."/>
            <person name="Laroche J."/>
        </authorList>
    </citation>
    <scope>NUCLEOTIDE SEQUENCE [LARGE SCALE GENOMIC DNA]</scope>
    <source>
        <strain evidence="2 3">CCMP1005</strain>
    </source>
</reference>
<feature type="compositionally biased region" description="Basic and acidic residues" evidence="1">
    <location>
        <begin position="70"/>
        <end position="90"/>
    </location>
</feature>